<name>A0AAV4MC06_CAEEX</name>
<gene>
    <name evidence="1" type="primary">AVEN_126785_1</name>
    <name evidence="1" type="ORF">CEXT_58251</name>
</gene>
<comment type="caution">
    <text evidence="1">The sequence shown here is derived from an EMBL/GenBank/DDBJ whole genome shotgun (WGS) entry which is preliminary data.</text>
</comment>
<evidence type="ECO:0000313" key="1">
    <source>
        <dbReference type="EMBL" id="GIX69924.1"/>
    </source>
</evidence>
<proteinExistence type="predicted"/>
<dbReference type="AlphaFoldDB" id="A0AAV4MC06"/>
<reference evidence="1 2" key="1">
    <citation type="submission" date="2021-06" db="EMBL/GenBank/DDBJ databases">
        <title>Caerostris extrusa draft genome.</title>
        <authorList>
            <person name="Kono N."/>
            <person name="Arakawa K."/>
        </authorList>
    </citation>
    <scope>NUCLEOTIDE SEQUENCE [LARGE SCALE GENOMIC DNA]</scope>
</reference>
<dbReference type="EMBL" id="BPLR01002094">
    <property type="protein sequence ID" value="GIX69924.1"/>
    <property type="molecule type" value="Genomic_DNA"/>
</dbReference>
<evidence type="ECO:0000313" key="2">
    <source>
        <dbReference type="Proteomes" id="UP001054945"/>
    </source>
</evidence>
<dbReference type="Proteomes" id="UP001054945">
    <property type="component" value="Unassembled WGS sequence"/>
</dbReference>
<keyword evidence="2" id="KW-1185">Reference proteome</keyword>
<protein>
    <submittedName>
        <fullName evidence="1">Uncharacterized protein</fullName>
    </submittedName>
</protein>
<sequence length="140" mass="16476">MPSQFNDELCVEEPKHVLVPRSFKFFSKGPHADSPRYEGRQVSHHFDNVIRGGTIGVQMDMGKHMDKLAKWWDKVRKYLPKVRNFDKRSELPLPEESNDVEMLDEDNLVGRGIINPRVKPKARFAEREREDVLFMRENEP</sequence>
<accession>A0AAV4MC06</accession>
<organism evidence="1 2">
    <name type="scientific">Caerostris extrusa</name>
    <name type="common">Bark spider</name>
    <name type="synonym">Caerostris bankana</name>
    <dbReference type="NCBI Taxonomy" id="172846"/>
    <lineage>
        <taxon>Eukaryota</taxon>
        <taxon>Metazoa</taxon>
        <taxon>Ecdysozoa</taxon>
        <taxon>Arthropoda</taxon>
        <taxon>Chelicerata</taxon>
        <taxon>Arachnida</taxon>
        <taxon>Araneae</taxon>
        <taxon>Araneomorphae</taxon>
        <taxon>Entelegynae</taxon>
        <taxon>Araneoidea</taxon>
        <taxon>Araneidae</taxon>
        <taxon>Caerostris</taxon>
    </lineage>
</organism>